<gene>
    <name evidence="1" type="ORF">BB560_001068</name>
</gene>
<sequence length="187" mass="21334">MQVNETKAPWHREALSSGDERLVRTKKPYIYIVKNSSSSQHPVEKIEKLSETTKINKISEHDLHFKESDTEDSSYSVSVKSINIESQTSKVNPAASETIENPLKKRQKLQHYSLDNKKNQSSGFVRQKNNIASAKLKERTKNCQKNPPLTKSRLKNFAFNGSDSDSVDELLQGDFIEVSRSRQNQLI</sequence>
<comment type="caution">
    <text evidence="1">The sequence shown here is derived from an EMBL/GenBank/DDBJ whole genome shotgun (WGS) entry which is preliminary data.</text>
</comment>
<dbReference type="AlphaFoldDB" id="A0A2T9ZIM8"/>
<dbReference type="Proteomes" id="UP000245609">
    <property type="component" value="Unassembled WGS sequence"/>
</dbReference>
<keyword evidence="2" id="KW-1185">Reference proteome</keyword>
<dbReference type="EMBL" id="MBFS01000125">
    <property type="protein sequence ID" value="PVV04429.1"/>
    <property type="molecule type" value="Genomic_DNA"/>
</dbReference>
<evidence type="ECO:0000313" key="2">
    <source>
        <dbReference type="Proteomes" id="UP000245609"/>
    </source>
</evidence>
<proteinExistence type="predicted"/>
<protein>
    <submittedName>
        <fullName evidence="1">Uncharacterized protein</fullName>
    </submittedName>
</protein>
<accession>A0A2T9ZIM8</accession>
<evidence type="ECO:0000313" key="1">
    <source>
        <dbReference type="EMBL" id="PVV04429.1"/>
    </source>
</evidence>
<name>A0A2T9ZIM8_9FUNG</name>
<reference evidence="1 2" key="1">
    <citation type="journal article" date="2018" name="MBio">
        <title>Comparative Genomics Reveals the Core Gene Toolbox for the Fungus-Insect Symbiosis.</title>
        <authorList>
            <person name="Wang Y."/>
            <person name="Stata M."/>
            <person name="Wang W."/>
            <person name="Stajich J.E."/>
            <person name="White M.M."/>
            <person name="Moncalvo J.M."/>
        </authorList>
    </citation>
    <scope>NUCLEOTIDE SEQUENCE [LARGE SCALE GENOMIC DNA]</scope>
    <source>
        <strain evidence="1 2">SC-DP-2</strain>
    </source>
</reference>
<organism evidence="1 2">
    <name type="scientific">Smittium megazygosporum</name>
    <dbReference type="NCBI Taxonomy" id="133381"/>
    <lineage>
        <taxon>Eukaryota</taxon>
        <taxon>Fungi</taxon>
        <taxon>Fungi incertae sedis</taxon>
        <taxon>Zoopagomycota</taxon>
        <taxon>Kickxellomycotina</taxon>
        <taxon>Harpellomycetes</taxon>
        <taxon>Harpellales</taxon>
        <taxon>Legeriomycetaceae</taxon>
        <taxon>Smittium</taxon>
    </lineage>
</organism>